<proteinExistence type="predicted"/>
<reference evidence="4" key="1">
    <citation type="submission" date="2022-11" db="UniProtKB">
        <authorList>
            <consortium name="WormBaseParasite"/>
        </authorList>
    </citation>
    <scope>IDENTIFICATION</scope>
</reference>
<feature type="region of interest" description="Disordered" evidence="1">
    <location>
        <begin position="75"/>
        <end position="98"/>
    </location>
</feature>
<accession>A0A915DWK3</accession>
<feature type="domain" description="DUF4817" evidence="2">
    <location>
        <begin position="22"/>
        <end position="76"/>
    </location>
</feature>
<evidence type="ECO:0000313" key="4">
    <source>
        <dbReference type="WBParaSite" id="jg23944"/>
    </source>
</evidence>
<feature type="compositionally biased region" description="Polar residues" evidence="1">
    <location>
        <begin position="88"/>
        <end position="98"/>
    </location>
</feature>
<keyword evidence="3" id="KW-1185">Reference proteome</keyword>
<evidence type="ECO:0000256" key="1">
    <source>
        <dbReference type="SAM" id="MobiDB-lite"/>
    </source>
</evidence>
<evidence type="ECO:0000313" key="3">
    <source>
        <dbReference type="Proteomes" id="UP000887574"/>
    </source>
</evidence>
<dbReference type="Proteomes" id="UP000887574">
    <property type="component" value="Unplaced"/>
</dbReference>
<protein>
    <submittedName>
        <fullName evidence="4">DUF4817 domain-containing protein</fullName>
    </submittedName>
</protein>
<dbReference type="WBParaSite" id="jg23944">
    <property type="protein sequence ID" value="jg23944"/>
    <property type="gene ID" value="jg23944"/>
</dbReference>
<dbReference type="InterPro" id="IPR032135">
    <property type="entry name" value="DUF4817"/>
</dbReference>
<dbReference type="AlphaFoldDB" id="A0A915DWK3"/>
<sequence length="98" mass="11539">MMKESRMELKNEKFLKRHIDYSIEQKVWSVIWYSKHGKPKPVQIKYRRKFGRHARTPDGATIKQWWTEIFETGSVNKRKKSGKEGSTRPGSASSNRDG</sequence>
<evidence type="ECO:0000259" key="2">
    <source>
        <dbReference type="Pfam" id="PF16087"/>
    </source>
</evidence>
<organism evidence="3 4">
    <name type="scientific">Ditylenchus dipsaci</name>
    <dbReference type="NCBI Taxonomy" id="166011"/>
    <lineage>
        <taxon>Eukaryota</taxon>
        <taxon>Metazoa</taxon>
        <taxon>Ecdysozoa</taxon>
        <taxon>Nematoda</taxon>
        <taxon>Chromadorea</taxon>
        <taxon>Rhabditida</taxon>
        <taxon>Tylenchina</taxon>
        <taxon>Tylenchomorpha</taxon>
        <taxon>Sphaerularioidea</taxon>
        <taxon>Anguinidae</taxon>
        <taxon>Anguininae</taxon>
        <taxon>Ditylenchus</taxon>
    </lineage>
</organism>
<name>A0A915DWK3_9BILA</name>
<dbReference type="Pfam" id="PF16087">
    <property type="entry name" value="DUF4817"/>
    <property type="match status" value="1"/>
</dbReference>